<keyword evidence="3" id="KW-1185">Reference proteome</keyword>
<comment type="caution">
    <text evidence="2">The sequence shown here is derived from an EMBL/GenBank/DDBJ whole genome shotgun (WGS) entry which is preliminary data.</text>
</comment>
<feature type="compositionally biased region" description="Polar residues" evidence="1">
    <location>
        <begin position="1"/>
        <end position="23"/>
    </location>
</feature>
<evidence type="ECO:0000256" key="1">
    <source>
        <dbReference type="SAM" id="MobiDB-lite"/>
    </source>
</evidence>
<dbReference type="RefSeq" id="WP_206371589.1">
    <property type="nucleotide sequence ID" value="NZ_CAWPTM010000103.1"/>
</dbReference>
<name>A0ABS3A973_9VIBR</name>
<feature type="region of interest" description="Disordered" evidence="1">
    <location>
        <begin position="39"/>
        <end position="63"/>
    </location>
</feature>
<dbReference type="EMBL" id="JAFHLB010000027">
    <property type="protein sequence ID" value="MBN3579644.1"/>
    <property type="molecule type" value="Genomic_DNA"/>
</dbReference>
<organism evidence="2 3">
    <name type="scientific">Vibrio neptunius</name>
    <dbReference type="NCBI Taxonomy" id="170651"/>
    <lineage>
        <taxon>Bacteria</taxon>
        <taxon>Pseudomonadati</taxon>
        <taxon>Pseudomonadota</taxon>
        <taxon>Gammaproteobacteria</taxon>
        <taxon>Vibrionales</taxon>
        <taxon>Vibrionaceae</taxon>
        <taxon>Vibrio</taxon>
    </lineage>
</organism>
<feature type="compositionally biased region" description="Gly residues" evidence="1">
    <location>
        <begin position="48"/>
        <end position="57"/>
    </location>
</feature>
<evidence type="ECO:0000313" key="3">
    <source>
        <dbReference type="Proteomes" id="UP000779070"/>
    </source>
</evidence>
<accession>A0ABS3A973</accession>
<proteinExistence type="predicted"/>
<dbReference type="Proteomes" id="UP000779070">
    <property type="component" value="Unassembled WGS sequence"/>
</dbReference>
<reference evidence="2 3" key="1">
    <citation type="submission" date="2021-02" db="EMBL/GenBank/DDBJ databases">
        <title>Draft Genome Sequences of 5 Vibrio neptunius Strains Isolated From of Bivalve Hatcheries.</title>
        <authorList>
            <person name="Galvis F."/>
            <person name="Barja J.L."/>
            <person name="Lemos M.L."/>
            <person name="Balado M."/>
        </authorList>
    </citation>
    <scope>NUCLEOTIDE SEQUENCE [LARGE SCALE GENOMIC DNA]</scope>
    <source>
        <strain evidence="2 3">PP-145.98</strain>
    </source>
</reference>
<protein>
    <submittedName>
        <fullName evidence="2">Uncharacterized protein</fullName>
    </submittedName>
</protein>
<evidence type="ECO:0000313" key="2">
    <source>
        <dbReference type="EMBL" id="MBN3579644.1"/>
    </source>
</evidence>
<sequence>MSIDVTSQMKSRFPNTGNLSSLENAGKFGQSLGAFDESSGYAGSSSGYSGGTRGGLLGSSNEP</sequence>
<gene>
    <name evidence="2" type="ORF">JYA62_18445</name>
</gene>
<feature type="region of interest" description="Disordered" evidence="1">
    <location>
        <begin position="1"/>
        <end position="24"/>
    </location>
</feature>